<dbReference type="RefSeq" id="XP_040621817.1">
    <property type="nucleotide sequence ID" value="XM_040767355.1"/>
</dbReference>
<reference evidence="1 2" key="1">
    <citation type="journal article" date="2014" name="BMC Genomics">
        <title>Comparative genomics of the major fungal agents of human and animal Sporotrichosis: Sporothrix schenckii and Sporothrix brasiliensis.</title>
        <authorList>
            <person name="Teixeira M.M."/>
            <person name="de Almeida L.G."/>
            <person name="Kubitschek-Barreira P."/>
            <person name="Alves F.L."/>
            <person name="Kioshima E.S."/>
            <person name="Abadio A.K."/>
            <person name="Fernandes L."/>
            <person name="Derengowski L.S."/>
            <person name="Ferreira K.S."/>
            <person name="Souza R.C."/>
            <person name="Ruiz J.C."/>
            <person name="de Andrade N.C."/>
            <person name="Paes H.C."/>
            <person name="Nicola A.M."/>
            <person name="Albuquerque P."/>
            <person name="Gerber A.L."/>
            <person name="Martins V.P."/>
            <person name="Peconick L.D."/>
            <person name="Neto A.V."/>
            <person name="Chaucanez C.B."/>
            <person name="Silva P.A."/>
            <person name="Cunha O.L."/>
            <person name="de Oliveira F.F."/>
            <person name="dos Santos T.C."/>
            <person name="Barros A.L."/>
            <person name="Soares M.A."/>
            <person name="de Oliveira L.M."/>
            <person name="Marini M.M."/>
            <person name="Villalobos-Duno H."/>
            <person name="Cunha M.M."/>
            <person name="de Hoog S."/>
            <person name="da Silveira J.F."/>
            <person name="Henrissat B."/>
            <person name="Nino-Vega G.A."/>
            <person name="Cisalpino P.S."/>
            <person name="Mora-Montes H.M."/>
            <person name="Almeida S.R."/>
            <person name="Stajich J.E."/>
            <person name="Lopes-Bezerra L.M."/>
            <person name="Vasconcelos A.T."/>
            <person name="Felipe M.S."/>
        </authorList>
    </citation>
    <scope>NUCLEOTIDE SEQUENCE [LARGE SCALE GENOMIC DNA]</scope>
    <source>
        <strain evidence="1 2">5110</strain>
    </source>
</reference>
<dbReference type="EMBL" id="AWTV01000004">
    <property type="protein sequence ID" value="KIH93807.1"/>
    <property type="molecule type" value="Genomic_DNA"/>
</dbReference>
<dbReference type="VEuPathDB" id="FungiDB:SPBR_09229"/>
<gene>
    <name evidence="1" type="ORF">SPBR_09229</name>
</gene>
<organism evidence="1 2">
    <name type="scientific">Sporothrix brasiliensis 5110</name>
    <dbReference type="NCBI Taxonomy" id="1398154"/>
    <lineage>
        <taxon>Eukaryota</taxon>
        <taxon>Fungi</taxon>
        <taxon>Dikarya</taxon>
        <taxon>Ascomycota</taxon>
        <taxon>Pezizomycotina</taxon>
        <taxon>Sordariomycetes</taxon>
        <taxon>Sordariomycetidae</taxon>
        <taxon>Ophiostomatales</taxon>
        <taxon>Ophiostomataceae</taxon>
        <taxon>Sporothrix</taxon>
    </lineage>
</organism>
<dbReference type="GeneID" id="63682276"/>
<dbReference type="Proteomes" id="UP000031575">
    <property type="component" value="Unassembled WGS sequence"/>
</dbReference>
<accession>A0A0C2JA62</accession>
<name>A0A0C2JA62_9PEZI</name>
<sequence length="78" mass="8127">MPNFASDLDANTENSEDQYQDQVLGAGTCGDKSMIAPETCTVDNPGATTLPMARPGLKGLFEPAGTGVLSPHIAVFDE</sequence>
<dbReference type="HOGENOM" id="CLU_2623600_0_0_1"/>
<keyword evidence="2" id="KW-1185">Reference proteome</keyword>
<proteinExistence type="predicted"/>
<dbReference type="AlphaFoldDB" id="A0A0C2JA62"/>
<comment type="caution">
    <text evidence="1">The sequence shown here is derived from an EMBL/GenBank/DDBJ whole genome shotgun (WGS) entry which is preliminary data.</text>
</comment>
<evidence type="ECO:0000313" key="1">
    <source>
        <dbReference type="EMBL" id="KIH93807.1"/>
    </source>
</evidence>
<protein>
    <submittedName>
        <fullName evidence="1">Uncharacterized protein</fullName>
    </submittedName>
</protein>
<evidence type="ECO:0000313" key="2">
    <source>
        <dbReference type="Proteomes" id="UP000031575"/>
    </source>
</evidence>